<evidence type="ECO:0000313" key="1">
    <source>
        <dbReference type="EMBL" id="MCI57435.1"/>
    </source>
</evidence>
<sequence length="21" mass="1992">MSGPNGSPCCTPVAAIICSSP</sequence>
<proteinExistence type="predicted"/>
<dbReference type="EMBL" id="LXQA010528869">
    <property type="protein sequence ID" value="MCI57435.1"/>
    <property type="molecule type" value="Genomic_DNA"/>
</dbReference>
<dbReference type="AlphaFoldDB" id="A0A392TBT3"/>
<keyword evidence="2" id="KW-1185">Reference proteome</keyword>
<accession>A0A392TBT3</accession>
<feature type="non-terminal residue" evidence="1">
    <location>
        <position position="21"/>
    </location>
</feature>
<name>A0A392TBT3_9FABA</name>
<reference evidence="1 2" key="1">
    <citation type="journal article" date="2018" name="Front. Plant Sci.">
        <title>Red Clover (Trifolium pratense) and Zigzag Clover (T. medium) - A Picture of Genomic Similarities and Differences.</title>
        <authorList>
            <person name="Dluhosova J."/>
            <person name="Istvanek J."/>
            <person name="Nedelnik J."/>
            <person name="Repkova J."/>
        </authorList>
    </citation>
    <scope>NUCLEOTIDE SEQUENCE [LARGE SCALE GENOMIC DNA]</scope>
    <source>
        <strain evidence="2">cv. 10/8</strain>
        <tissue evidence="1">Leaf</tissue>
    </source>
</reference>
<dbReference type="Proteomes" id="UP000265520">
    <property type="component" value="Unassembled WGS sequence"/>
</dbReference>
<evidence type="ECO:0000313" key="2">
    <source>
        <dbReference type="Proteomes" id="UP000265520"/>
    </source>
</evidence>
<organism evidence="1 2">
    <name type="scientific">Trifolium medium</name>
    <dbReference type="NCBI Taxonomy" id="97028"/>
    <lineage>
        <taxon>Eukaryota</taxon>
        <taxon>Viridiplantae</taxon>
        <taxon>Streptophyta</taxon>
        <taxon>Embryophyta</taxon>
        <taxon>Tracheophyta</taxon>
        <taxon>Spermatophyta</taxon>
        <taxon>Magnoliopsida</taxon>
        <taxon>eudicotyledons</taxon>
        <taxon>Gunneridae</taxon>
        <taxon>Pentapetalae</taxon>
        <taxon>rosids</taxon>
        <taxon>fabids</taxon>
        <taxon>Fabales</taxon>
        <taxon>Fabaceae</taxon>
        <taxon>Papilionoideae</taxon>
        <taxon>50 kb inversion clade</taxon>
        <taxon>NPAAA clade</taxon>
        <taxon>Hologalegina</taxon>
        <taxon>IRL clade</taxon>
        <taxon>Trifolieae</taxon>
        <taxon>Trifolium</taxon>
    </lineage>
</organism>
<protein>
    <submittedName>
        <fullName evidence="1">Uncharacterized protein</fullName>
    </submittedName>
</protein>
<comment type="caution">
    <text evidence="1">The sequence shown here is derived from an EMBL/GenBank/DDBJ whole genome shotgun (WGS) entry which is preliminary data.</text>
</comment>